<sequence length="180" mass="18543">MKKKLTLALAVTALALGGSATAAASTSSGTPQAANQNNIPDDIKVPAGNKRIAVLKAVGVQIYTCTNGTFTFKQPAANLTDNHGRSKVIHNGGPTWTDLSDGSSVVGAVDKAVPDPKQKAIPQLLLHAASNSGGLDSDLGGVTFIQRLNTRGGLAPTGPCTEGTQLGVRYSADYTFWVKQ</sequence>
<name>A0A5M3WZT7_9ACTN</name>
<keyword evidence="2" id="KW-0732">Signal</keyword>
<proteinExistence type="predicted"/>
<feature type="chain" id="PRO_5024340652" description="DUF3455 domain-containing protein" evidence="2">
    <location>
        <begin position="25"/>
        <end position="180"/>
    </location>
</feature>
<evidence type="ECO:0000313" key="4">
    <source>
        <dbReference type="Proteomes" id="UP000331127"/>
    </source>
</evidence>
<keyword evidence="4" id="KW-1185">Reference proteome</keyword>
<reference evidence="3 4" key="1">
    <citation type="submission" date="2019-10" db="EMBL/GenBank/DDBJ databases">
        <title>Whole genome shotgun sequence of Acrocarpospora macrocephala NBRC 16266.</title>
        <authorList>
            <person name="Ichikawa N."/>
            <person name="Kimura A."/>
            <person name="Kitahashi Y."/>
            <person name="Komaki H."/>
            <person name="Oguchi A."/>
        </authorList>
    </citation>
    <scope>NUCLEOTIDE SEQUENCE [LARGE SCALE GENOMIC DNA]</scope>
    <source>
        <strain evidence="3 4">NBRC 16266</strain>
    </source>
</reference>
<dbReference type="Proteomes" id="UP000331127">
    <property type="component" value="Unassembled WGS sequence"/>
</dbReference>
<evidence type="ECO:0000313" key="3">
    <source>
        <dbReference type="EMBL" id="GES12851.1"/>
    </source>
</evidence>
<organism evidence="3 4">
    <name type="scientific">Acrocarpospora macrocephala</name>
    <dbReference type="NCBI Taxonomy" id="150177"/>
    <lineage>
        <taxon>Bacteria</taxon>
        <taxon>Bacillati</taxon>
        <taxon>Actinomycetota</taxon>
        <taxon>Actinomycetes</taxon>
        <taxon>Streptosporangiales</taxon>
        <taxon>Streptosporangiaceae</taxon>
        <taxon>Acrocarpospora</taxon>
    </lineage>
</organism>
<evidence type="ECO:0008006" key="5">
    <source>
        <dbReference type="Google" id="ProtNLM"/>
    </source>
</evidence>
<protein>
    <recommendedName>
        <fullName evidence="5">DUF3455 domain-containing protein</fullName>
    </recommendedName>
</protein>
<dbReference type="OrthoDB" id="8901345at2"/>
<dbReference type="AlphaFoldDB" id="A0A5M3WZT7"/>
<dbReference type="Pfam" id="PF11937">
    <property type="entry name" value="DUF3455"/>
    <property type="match status" value="1"/>
</dbReference>
<dbReference type="RefSeq" id="WP_155358137.1">
    <property type="nucleotide sequence ID" value="NZ_BLAE01000040.1"/>
</dbReference>
<evidence type="ECO:0000256" key="1">
    <source>
        <dbReference type="SAM" id="MobiDB-lite"/>
    </source>
</evidence>
<dbReference type="PANTHER" id="PTHR35567">
    <property type="entry name" value="MALATE DEHYDROGENASE (AFU_ORTHOLOGUE AFUA_2G13800)"/>
    <property type="match status" value="1"/>
</dbReference>
<feature type="region of interest" description="Disordered" evidence="1">
    <location>
        <begin position="22"/>
        <end position="42"/>
    </location>
</feature>
<feature type="signal peptide" evidence="2">
    <location>
        <begin position="1"/>
        <end position="24"/>
    </location>
</feature>
<dbReference type="EMBL" id="BLAE01000040">
    <property type="protein sequence ID" value="GES12851.1"/>
    <property type="molecule type" value="Genomic_DNA"/>
</dbReference>
<gene>
    <name evidence="3" type="ORF">Amac_064480</name>
</gene>
<comment type="caution">
    <text evidence="3">The sequence shown here is derived from an EMBL/GenBank/DDBJ whole genome shotgun (WGS) entry which is preliminary data.</text>
</comment>
<evidence type="ECO:0000256" key="2">
    <source>
        <dbReference type="SAM" id="SignalP"/>
    </source>
</evidence>
<dbReference type="PANTHER" id="PTHR35567:SF1">
    <property type="entry name" value="CONSERVED FUNGAL PROTEIN (AFU_ORTHOLOGUE AFUA_1G14230)"/>
    <property type="match status" value="1"/>
</dbReference>
<accession>A0A5M3WZT7</accession>
<dbReference type="InterPro" id="IPR021851">
    <property type="entry name" value="DUF3455"/>
</dbReference>